<protein>
    <submittedName>
        <fullName evidence="3">Protein CbiG</fullName>
    </submittedName>
</protein>
<dbReference type="InterPro" id="IPR036518">
    <property type="entry name" value="CobE/GbiG_C_sf"/>
</dbReference>
<dbReference type="PANTHER" id="PTHR37477">
    <property type="entry name" value="COBALT-PRECORRIN-5A HYDROLASE"/>
    <property type="match status" value="1"/>
</dbReference>
<dbReference type="SUPFAM" id="SSF159664">
    <property type="entry name" value="CobE/GbiG C-terminal domain-like"/>
    <property type="match status" value="1"/>
</dbReference>
<name>A0A0B6RSM6_BURPL</name>
<gene>
    <name evidence="3" type="primary">cbiG</name>
    <name evidence="3" type="ORF">BGL_1c18340</name>
</gene>
<accession>A0A0B6RSM6</accession>
<evidence type="ECO:0000313" key="4">
    <source>
        <dbReference type="Proteomes" id="UP000031838"/>
    </source>
</evidence>
<evidence type="ECO:0000259" key="2">
    <source>
        <dbReference type="Pfam" id="PF01890"/>
    </source>
</evidence>
<dbReference type="Pfam" id="PF01890">
    <property type="entry name" value="CbiG_C"/>
    <property type="match status" value="1"/>
</dbReference>
<dbReference type="Proteomes" id="UP000031838">
    <property type="component" value="Chromosome 1"/>
</dbReference>
<dbReference type="PANTHER" id="PTHR37477:SF1">
    <property type="entry name" value="COBALT-PRECORRIN-5A HYDROLASE"/>
    <property type="match status" value="1"/>
</dbReference>
<feature type="compositionally biased region" description="Low complexity" evidence="1">
    <location>
        <begin position="13"/>
        <end position="50"/>
    </location>
</feature>
<reference evidence="4" key="1">
    <citation type="submission" date="2011-03" db="EMBL/GenBank/DDBJ databases">
        <authorList>
            <person name="Voget S."/>
            <person name="Streit W.R."/>
            <person name="Jaeger K.E."/>
            <person name="Daniel R."/>
        </authorList>
    </citation>
    <scope>NUCLEOTIDE SEQUENCE [LARGE SCALE GENOMIC DNA]</scope>
    <source>
        <strain evidence="4">PG1</strain>
    </source>
</reference>
<feature type="domain" description="CobE/GbiG C-terminal" evidence="2">
    <location>
        <begin position="75"/>
        <end position="205"/>
    </location>
</feature>
<dbReference type="InterPro" id="IPR052553">
    <property type="entry name" value="CbiG_hydrolase"/>
</dbReference>
<proteinExistence type="predicted"/>
<evidence type="ECO:0000313" key="3">
    <source>
        <dbReference type="EMBL" id="AJK46343.1"/>
    </source>
</evidence>
<dbReference type="KEGG" id="bgp:BGL_1c18340"/>
<evidence type="ECO:0000256" key="1">
    <source>
        <dbReference type="SAM" id="MobiDB-lite"/>
    </source>
</evidence>
<sequence>MTRSASRPAPDHASSSAAMPSGMARASDAAPSSSSSPSSLSSLPSSSLPSPACAPAAGVSTADACAPSAPPRRVAIGVGCRAGRPAEAIDAAIDAALARHPGLAREAVALVATLDAKAAEPGLVACCARHGWPLVAITREVIAALTSGHDASSEAGGDPDDAPVQAVQARFGVAGVCEPCARAAAPNGTLLVPKTILDGVTVAIAGPL</sequence>
<feature type="region of interest" description="Disordered" evidence="1">
    <location>
        <begin position="1"/>
        <end position="50"/>
    </location>
</feature>
<keyword evidence="4" id="KW-1185">Reference proteome</keyword>
<dbReference type="GO" id="GO:0009236">
    <property type="term" value="P:cobalamin biosynthetic process"/>
    <property type="evidence" value="ECO:0007669"/>
    <property type="project" value="InterPro"/>
</dbReference>
<dbReference type="Gene3D" id="3.30.420.180">
    <property type="entry name" value="CobE/GbiG C-terminal domain"/>
    <property type="match status" value="1"/>
</dbReference>
<dbReference type="HOGENOM" id="CLU_087913_0_0_4"/>
<reference evidence="3 4" key="2">
    <citation type="journal article" date="2016" name="Appl. Microbiol. Biotechnol.">
        <title>Mutations improving production and secretion of extracellular lipase by Burkholderia glumae PG1.</title>
        <authorList>
            <person name="Knapp A."/>
            <person name="Voget S."/>
            <person name="Gao R."/>
            <person name="Zaburannyi N."/>
            <person name="Krysciak D."/>
            <person name="Breuer M."/>
            <person name="Hauer B."/>
            <person name="Streit W.R."/>
            <person name="Muller R."/>
            <person name="Daniel R."/>
            <person name="Jaeger K.E."/>
        </authorList>
    </citation>
    <scope>NUCLEOTIDE SEQUENCE [LARGE SCALE GENOMIC DNA]</scope>
    <source>
        <strain evidence="3 4">PG1</strain>
    </source>
</reference>
<dbReference type="EMBL" id="CP002580">
    <property type="protein sequence ID" value="AJK46343.1"/>
    <property type="molecule type" value="Genomic_DNA"/>
</dbReference>
<organism evidence="3 4">
    <name type="scientific">Burkholderia plantarii</name>
    <dbReference type="NCBI Taxonomy" id="41899"/>
    <lineage>
        <taxon>Bacteria</taxon>
        <taxon>Pseudomonadati</taxon>
        <taxon>Pseudomonadota</taxon>
        <taxon>Betaproteobacteria</taxon>
        <taxon>Burkholderiales</taxon>
        <taxon>Burkholderiaceae</taxon>
        <taxon>Burkholderia</taxon>
    </lineage>
</organism>
<dbReference type="InterPro" id="IPR002750">
    <property type="entry name" value="CobE/GbiG_C"/>
</dbReference>
<dbReference type="AlphaFoldDB" id="A0A0B6RSM6"/>